<evidence type="ECO:0000256" key="1">
    <source>
        <dbReference type="SAM" id="Coils"/>
    </source>
</evidence>
<proteinExistence type="predicted"/>
<evidence type="ECO:0000256" key="2">
    <source>
        <dbReference type="SAM" id="SignalP"/>
    </source>
</evidence>
<accession>A0A1E7G053</accession>
<feature type="chain" id="PRO_5009193718" evidence="2">
    <location>
        <begin position="20"/>
        <end position="388"/>
    </location>
</feature>
<dbReference type="Proteomes" id="UP000095751">
    <property type="component" value="Unassembled WGS sequence"/>
</dbReference>
<evidence type="ECO:0000313" key="3">
    <source>
        <dbReference type="EMBL" id="OEU23543.1"/>
    </source>
</evidence>
<feature type="coiled-coil region" evidence="1">
    <location>
        <begin position="349"/>
        <end position="376"/>
    </location>
</feature>
<sequence>MKVLLDLVLVVLLIATASAFLQSTTRCEKITASASTAIFMESKASPTEAIQSDDESFHETKNDSKKIKSASSSCWSMEMDWTLQDAVPQFTILSKEHTATFWHSFQVAHSEFKQFSESELEERYMYLLNKHSEQEQTTNALPPCGSSPHLLSEWWILEEKNIMGGILPNGSTTWFPISRGGTLQHQSNNSPTIDTANNLPNLLLAIPGGYVVARDGIIYEMGHASKSMISDNIKEMKAPPSQNAPTLMIAHTTQEQHDKHTRKVILTGIVGSAVLSGVLAFAIGTQFAASLVATPNSAPSCPYASSTASHISLLSPSSATSHLSLRSDSTITEQRIIQELRVVREKNAVQTLQKAEQTLQDRIKQDEKVLFQLQREETMQEGAALGFY</sequence>
<evidence type="ECO:0000313" key="4">
    <source>
        <dbReference type="Proteomes" id="UP000095751"/>
    </source>
</evidence>
<name>A0A1E7G053_9STRA</name>
<dbReference type="EMBL" id="KV784353">
    <property type="protein sequence ID" value="OEU23543.1"/>
    <property type="molecule type" value="Genomic_DNA"/>
</dbReference>
<protein>
    <submittedName>
        <fullName evidence="3">Uncharacterized protein</fullName>
    </submittedName>
</protein>
<dbReference type="AlphaFoldDB" id="A0A1E7G053"/>
<keyword evidence="1" id="KW-0175">Coiled coil</keyword>
<keyword evidence="2" id="KW-0732">Signal</keyword>
<dbReference type="InParanoid" id="A0A1E7G053"/>
<gene>
    <name evidence="3" type="ORF">FRACYDRAFT_233717</name>
</gene>
<reference evidence="3 4" key="1">
    <citation type="submission" date="2016-09" db="EMBL/GenBank/DDBJ databases">
        <title>Extensive genetic diversity and differential bi-allelic expression allows diatom success in the polar Southern Ocean.</title>
        <authorList>
            <consortium name="DOE Joint Genome Institute"/>
            <person name="Mock T."/>
            <person name="Otillar R.P."/>
            <person name="Strauss J."/>
            <person name="Dupont C."/>
            <person name="Frickenhaus S."/>
            <person name="Maumus F."/>
            <person name="Mcmullan M."/>
            <person name="Sanges R."/>
            <person name="Schmutz J."/>
            <person name="Toseland A."/>
            <person name="Valas R."/>
            <person name="Veluchamy A."/>
            <person name="Ward B.J."/>
            <person name="Allen A."/>
            <person name="Barry K."/>
            <person name="Falciatore A."/>
            <person name="Ferrante M."/>
            <person name="Fortunato A.E."/>
            <person name="Gloeckner G."/>
            <person name="Gruber A."/>
            <person name="Hipkin R."/>
            <person name="Janech M."/>
            <person name="Kroth P."/>
            <person name="Leese F."/>
            <person name="Lindquist E."/>
            <person name="Lyon B.R."/>
            <person name="Martin J."/>
            <person name="Mayer C."/>
            <person name="Parker M."/>
            <person name="Quesneville H."/>
            <person name="Raymond J."/>
            <person name="Uhlig C."/>
            <person name="Valentin K.U."/>
            <person name="Worden A.Z."/>
            <person name="Armbrust E.V."/>
            <person name="Bowler C."/>
            <person name="Green B."/>
            <person name="Moulton V."/>
            <person name="Van Oosterhout C."/>
            <person name="Grigoriev I."/>
        </authorList>
    </citation>
    <scope>NUCLEOTIDE SEQUENCE [LARGE SCALE GENOMIC DNA]</scope>
    <source>
        <strain evidence="3 4">CCMP1102</strain>
    </source>
</reference>
<keyword evidence="4" id="KW-1185">Reference proteome</keyword>
<dbReference type="KEGG" id="fcy:FRACYDRAFT_233717"/>
<feature type="signal peptide" evidence="2">
    <location>
        <begin position="1"/>
        <end position="19"/>
    </location>
</feature>
<organism evidence="3 4">
    <name type="scientific">Fragilariopsis cylindrus CCMP1102</name>
    <dbReference type="NCBI Taxonomy" id="635003"/>
    <lineage>
        <taxon>Eukaryota</taxon>
        <taxon>Sar</taxon>
        <taxon>Stramenopiles</taxon>
        <taxon>Ochrophyta</taxon>
        <taxon>Bacillariophyta</taxon>
        <taxon>Bacillariophyceae</taxon>
        <taxon>Bacillariophycidae</taxon>
        <taxon>Bacillariales</taxon>
        <taxon>Bacillariaceae</taxon>
        <taxon>Fragilariopsis</taxon>
    </lineage>
</organism>